<evidence type="ECO:0000259" key="6">
    <source>
        <dbReference type="PROSITE" id="PS50111"/>
    </source>
</evidence>
<feature type="coiled-coil region" evidence="4">
    <location>
        <begin position="495"/>
        <end position="522"/>
    </location>
</feature>
<keyword evidence="4" id="KW-0175">Coiled coil</keyword>
<dbReference type="PROSITE" id="PS50111">
    <property type="entry name" value="CHEMOTAXIS_TRANSDUC_2"/>
    <property type="match status" value="1"/>
</dbReference>
<evidence type="ECO:0000256" key="3">
    <source>
        <dbReference type="PROSITE-ProRule" id="PRU00284"/>
    </source>
</evidence>
<keyword evidence="2 3" id="KW-0807">Transducer</keyword>
<dbReference type="SMART" id="SM00283">
    <property type="entry name" value="MA"/>
    <property type="match status" value="1"/>
</dbReference>
<keyword evidence="8" id="KW-1185">Reference proteome</keyword>
<dbReference type="SUPFAM" id="SSF58104">
    <property type="entry name" value="Methyl-accepting chemotaxis protein (MCP) signaling domain"/>
    <property type="match status" value="1"/>
</dbReference>
<dbReference type="PANTHER" id="PTHR32089:SF112">
    <property type="entry name" value="LYSOZYME-LIKE PROTEIN-RELATED"/>
    <property type="match status" value="1"/>
</dbReference>
<comment type="subcellular location">
    <subcellularLocation>
        <location evidence="1">Membrane</location>
    </subcellularLocation>
</comment>
<dbReference type="InterPro" id="IPR004089">
    <property type="entry name" value="MCPsignal_dom"/>
</dbReference>
<gene>
    <name evidence="7" type="ORF">ACFOE0_10590</name>
</gene>
<keyword evidence="5" id="KW-1133">Transmembrane helix</keyword>
<dbReference type="EMBL" id="JBHRTD010000012">
    <property type="protein sequence ID" value="MFC3138633.1"/>
    <property type="molecule type" value="Genomic_DNA"/>
</dbReference>
<feature type="domain" description="Methyl-accepting transducer" evidence="6">
    <location>
        <begin position="396"/>
        <end position="537"/>
    </location>
</feature>
<proteinExistence type="predicted"/>
<dbReference type="PANTHER" id="PTHR32089">
    <property type="entry name" value="METHYL-ACCEPTING CHEMOTAXIS PROTEIN MCPB"/>
    <property type="match status" value="1"/>
</dbReference>
<evidence type="ECO:0000256" key="1">
    <source>
        <dbReference type="ARBA" id="ARBA00004370"/>
    </source>
</evidence>
<dbReference type="Gene3D" id="1.10.287.950">
    <property type="entry name" value="Methyl-accepting chemotaxis protein"/>
    <property type="match status" value="1"/>
</dbReference>
<sequence length="564" mass="63091">MMTAKAKVLLFIFIMLIFGLAGTAAHYWLSLQSLKSQFNQISTLQQQVSKLPQPQRQASGTDEYAVLAPKDIPPALQELAPEQWQQSGRLFDQYQVLSLNLGEKQQQLNFVKGQAVPQAADALVAMLDTITKDARADNDIISLYYSNRVQSQIRWDSYQYRSVGDSNERNQLAGAQKLAIALMATDKPQAQQALNKALTRYHLSHSQAQSLIVEVAELKLKHAQSEQQLLWAFDTAQQVTELRLSTRARAVLEQSQHAMHSLNLTLVISLLLALAVSLLWWRSSISRKQTAEDYKQQEERMSEMQNQLETLQDFQQQHQVYRQSCEQAMQRLHEIVRSSDWTLPSSPQLITPDTSELETRVQTLSQLVQTLSTQLEELVVSKPTNEVNHQSDCATKLLDSCQKMTQMLKDNQAIAEQTNMLALNAAIEAARAGEMGRGFAVVADEVRALATRSGNNSNLAQDVLSELAAQAELLLELEPESPLTTVDTRQSQAVLQHLASELDSLSQALESMNRSAKLSEQQTESVPQIHPAAGELQAELARWDKQISSEVTQATTPTELRAQR</sequence>
<feature type="coiled-coil region" evidence="4">
    <location>
        <begin position="287"/>
        <end position="331"/>
    </location>
</feature>
<protein>
    <submittedName>
        <fullName evidence="7">Methyl-accepting chemotaxis protein</fullName>
    </submittedName>
</protein>
<evidence type="ECO:0000256" key="5">
    <source>
        <dbReference type="SAM" id="Phobius"/>
    </source>
</evidence>
<name>A0ABV7GAU2_9GAMM</name>
<feature type="transmembrane region" description="Helical" evidence="5">
    <location>
        <begin position="262"/>
        <end position="281"/>
    </location>
</feature>
<evidence type="ECO:0000313" key="8">
    <source>
        <dbReference type="Proteomes" id="UP001595621"/>
    </source>
</evidence>
<dbReference type="RefSeq" id="WP_283106428.1">
    <property type="nucleotide sequence ID" value="NZ_JAKILF010000003.1"/>
</dbReference>
<dbReference type="Proteomes" id="UP001595621">
    <property type="component" value="Unassembled WGS sequence"/>
</dbReference>
<evidence type="ECO:0000313" key="7">
    <source>
        <dbReference type="EMBL" id="MFC3138633.1"/>
    </source>
</evidence>
<keyword evidence="5" id="KW-0812">Transmembrane</keyword>
<organism evidence="7 8">
    <name type="scientific">Shewanella submarina</name>
    <dbReference type="NCBI Taxonomy" id="2016376"/>
    <lineage>
        <taxon>Bacteria</taxon>
        <taxon>Pseudomonadati</taxon>
        <taxon>Pseudomonadota</taxon>
        <taxon>Gammaproteobacteria</taxon>
        <taxon>Alteromonadales</taxon>
        <taxon>Shewanellaceae</taxon>
        <taxon>Shewanella</taxon>
    </lineage>
</organism>
<keyword evidence="5" id="KW-0472">Membrane</keyword>
<reference evidence="8" key="1">
    <citation type="journal article" date="2019" name="Int. J. Syst. Evol. Microbiol.">
        <title>The Global Catalogue of Microorganisms (GCM) 10K type strain sequencing project: providing services to taxonomists for standard genome sequencing and annotation.</title>
        <authorList>
            <consortium name="The Broad Institute Genomics Platform"/>
            <consortium name="The Broad Institute Genome Sequencing Center for Infectious Disease"/>
            <person name="Wu L."/>
            <person name="Ma J."/>
        </authorList>
    </citation>
    <scope>NUCLEOTIDE SEQUENCE [LARGE SCALE GENOMIC DNA]</scope>
    <source>
        <strain evidence="8">KCTC 52277</strain>
    </source>
</reference>
<dbReference type="Pfam" id="PF00015">
    <property type="entry name" value="MCPsignal"/>
    <property type="match status" value="1"/>
</dbReference>
<comment type="caution">
    <text evidence="7">The sequence shown here is derived from an EMBL/GenBank/DDBJ whole genome shotgun (WGS) entry which is preliminary data.</text>
</comment>
<accession>A0ABV7GAU2</accession>
<evidence type="ECO:0000256" key="4">
    <source>
        <dbReference type="SAM" id="Coils"/>
    </source>
</evidence>
<evidence type="ECO:0000256" key="2">
    <source>
        <dbReference type="ARBA" id="ARBA00023224"/>
    </source>
</evidence>